<evidence type="ECO:0000259" key="9">
    <source>
        <dbReference type="PROSITE" id="PS51873"/>
    </source>
</evidence>
<accession>A0AAD1X5J6</accession>
<keyword evidence="6" id="KW-0862">Zinc</keyword>
<dbReference type="GO" id="GO:0061630">
    <property type="term" value="F:ubiquitin protein ligase activity"/>
    <property type="evidence" value="ECO:0007669"/>
    <property type="project" value="TreeGrafter"/>
</dbReference>
<sequence>MNKLKSYKGDFVCSCGDEIDQEFISLHLNDCSEMQDQYGDLFQALNVLIEDSPSKGTINNIQAVTTFFRNKLQKVIAENSKPSTIDEQGAAPIDHSNVGQEDDGLFMSCTKCCKKFNDFDMSQIIFLESCSHILCKSCFEDIVKSDYIKKQMAECPQCSLQIPEYEIKGIIGEEPFEKIQHDSLRAVVEGDKSLVMCPCGNAISVEEGKIDYNVKDDKGRKISKRAAQHMSKYRVRCNACKQNFCTNCNLQPYHIGKTCEEHKEFSEAIKCRFCGKAIEAGPGGGAFRDVCNSKDCKNMIKQSCDKILECGHPCKGFIREKKCLPCLNPECVEKDPDVTMGEDDDSFCSICFVSGLGEQPSIQLGCRHIFHVDCIAEKVRQKWSGPRITFLFKTCPSCKQEIEAPHHPELNELLEEASKMEEEIRSKALERAKHEGLDKDERLKKPGDAYYNNLEAYAIARLSYYTCYQCKVPYFGGLKDCGNLLEAEANFKEEELVCGKCSSKHLDGKVDCPSHGTDYIEFKCRYCCSLSQWFCFGTTHFCDPCHRVAGNNKIAPCPGVDTCGLKVPHPDNGEEFALGCGLCRNSEFKEF</sequence>
<organism evidence="10 11">
    <name type="scientific">Euplotes crassus</name>
    <dbReference type="NCBI Taxonomy" id="5936"/>
    <lineage>
        <taxon>Eukaryota</taxon>
        <taxon>Sar</taxon>
        <taxon>Alveolata</taxon>
        <taxon>Ciliophora</taxon>
        <taxon>Intramacronucleata</taxon>
        <taxon>Spirotrichea</taxon>
        <taxon>Hypotrichia</taxon>
        <taxon>Euplotida</taxon>
        <taxon>Euplotidae</taxon>
        <taxon>Moneuplotes</taxon>
    </lineage>
</organism>
<dbReference type="Gene3D" id="3.30.40.10">
    <property type="entry name" value="Zinc/RING finger domain, C3HC4 (zinc finger)"/>
    <property type="match status" value="2"/>
</dbReference>
<feature type="domain" description="RING-type" evidence="8">
    <location>
        <begin position="348"/>
        <end position="399"/>
    </location>
</feature>
<keyword evidence="1" id="KW-0808">Transferase</keyword>
<keyword evidence="5" id="KW-0833">Ubl conjugation pathway</keyword>
<dbReference type="Pfam" id="PF01485">
    <property type="entry name" value="IBR"/>
    <property type="match status" value="1"/>
</dbReference>
<dbReference type="SUPFAM" id="SSF57850">
    <property type="entry name" value="RING/U-box"/>
    <property type="match status" value="2"/>
</dbReference>
<dbReference type="SMART" id="SM00647">
    <property type="entry name" value="IBR"/>
    <property type="match status" value="1"/>
</dbReference>
<dbReference type="PANTHER" id="PTHR45943">
    <property type="entry name" value="E3 UBIQUITIN-PROTEIN LIGASE MYCBP2"/>
    <property type="match status" value="1"/>
</dbReference>
<keyword evidence="11" id="KW-1185">Reference proteome</keyword>
<dbReference type="EMBL" id="CAMPGE010000795">
    <property type="protein sequence ID" value="CAI2359552.1"/>
    <property type="molecule type" value="Genomic_DNA"/>
</dbReference>
<dbReference type="GO" id="GO:0005886">
    <property type="term" value="C:plasma membrane"/>
    <property type="evidence" value="ECO:0007669"/>
    <property type="project" value="TreeGrafter"/>
</dbReference>
<dbReference type="GO" id="GO:0008270">
    <property type="term" value="F:zinc ion binding"/>
    <property type="evidence" value="ECO:0007669"/>
    <property type="project" value="UniProtKB-KW"/>
</dbReference>
<proteinExistence type="predicted"/>
<evidence type="ECO:0000256" key="5">
    <source>
        <dbReference type="ARBA" id="ARBA00022786"/>
    </source>
</evidence>
<dbReference type="InterPro" id="IPR001841">
    <property type="entry name" value="Znf_RING"/>
</dbReference>
<dbReference type="InterPro" id="IPR013083">
    <property type="entry name" value="Znf_RING/FYVE/PHD"/>
</dbReference>
<feature type="domain" description="RING-type" evidence="9">
    <location>
        <begin position="105"/>
        <end position="327"/>
    </location>
</feature>
<name>A0AAD1X5J6_EUPCR</name>
<evidence type="ECO:0000313" key="10">
    <source>
        <dbReference type="EMBL" id="CAI2359552.1"/>
    </source>
</evidence>
<evidence type="ECO:0000259" key="8">
    <source>
        <dbReference type="PROSITE" id="PS50089"/>
    </source>
</evidence>
<dbReference type="PROSITE" id="PS51873">
    <property type="entry name" value="TRIAD"/>
    <property type="match status" value="1"/>
</dbReference>
<evidence type="ECO:0000256" key="2">
    <source>
        <dbReference type="ARBA" id="ARBA00022723"/>
    </source>
</evidence>
<dbReference type="InterPro" id="IPR002867">
    <property type="entry name" value="IBR_dom"/>
</dbReference>
<dbReference type="AlphaFoldDB" id="A0AAD1X5J6"/>
<keyword evidence="2" id="KW-0479">Metal-binding</keyword>
<protein>
    <recommendedName>
        <fullName evidence="12">RING-type domain-containing protein</fullName>
    </recommendedName>
</protein>
<keyword evidence="4 7" id="KW-0863">Zinc-finger</keyword>
<evidence type="ECO:0000256" key="7">
    <source>
        <dbReference type="PROSITE-ProRule" id="PRU00175"/>
    </source>
</evidence>
<dbReference type="PROSITE" id="PS50089">
    <property type="entry name" value="ZF_RING_2"/>
    <property type="match status" value="2"/>
</dbReference>
<gene>
    <name evidence="10" type="ORF">ECRASSUSDP1_LOCUS843</name>
</gene>
<keyword evidence="3" id="KW-0677">Repeat</keyword>
<dbReference type="GO" id="GO:0005634">
    <property type="term" value="C:nucleus"/>
    <property type="evidence" value="ECO:0007669"/>
    <property type="project" value="TreeGrafter"/>
</dbReference>
<dbReference type="InterPro" id="IPR044066">
    <property type="entry name" value="TRIAD_supradom"/>
</dbReference>
<evidence type="ECO:0000313" key="11">
    <source>
        <dbReference type="Proteomes" id="UP001295684"/>
    </source>
</evidence>
<dbReference type="Proteomes" id="UP001295684">
    <property type="component" value="Unassembled WGS sequence"/>
</dbReference>
<feature type="domain" description="RING-type" evidence="8">
    <location>
        <begin position="109"/>
        <end position="159"/>
    </location>
</feature>
<evidence type="ECO:0000256" key="4">
    <source>
        <dbReference type="ARBA" id="ARBA00022771"/>
    </source>
</evidence>
<dbReference type="PANTHER" id="PTHR45943:SF2">
    <property type="entry name" value="RING-TYPE DOMAIN-CONTAINING PROTEIN"/>
    <property type="match status" value="1"/>
</dbReference>
<evidence type="ECO:0000256" key="6">
    <source>
        <dbReference type="ARBA" id="ARBA00022833"/>
    </source>
</evidence>
<dbReference type="SMART" id="SM00184">
    <property type="entry name" value="RING"/>
    <property type="match status" value="2"/>
</dbReference>
<comment type="caution">
    <text evidence="10">The sequence shown here is derived from an EMBL/GenBank/DDBJ whole genome shotgun (WGS) entry which is preliminary data.</text>
</comment>
<evidence type="ECO:0008006" key="12">
    <source>
        <dbReference type="Google" id="ProtNLM"/>
    </source>
</evidence>
<evidence type="ECO:0000256" key="1">
    <source>
        <dbReference type="ARBA" id="ARBA00022679"/>
    </source>
</evidence>
<evidence type="ECO:0000256" key="3">
    <source>
        <dbReference type="ARBA" id="ARBA00022737"/>
    </source>
</evidence>
<reference evidence="10" key="1">
    <citation type="submission" date="2023-07" db="EMBL/GenBank/DDBJ databases">
        <authorList>
            <consortium name="AG Swart"/>
            <person name="Singh M."/>
            <person name="Singh A."/>
            <person name="Seah K."/>
            <person name="Emmerich C."/>
        </authorList>
    </citation>
    <scope>NUCLEOTIDE SEQUENCE</scope>
    <source>
        <strain evidence="10">DP1</strain>
    </source>
</reference>